<accession>A0ABV2C073</accession>
<name>A0ABV2C073_9GAMM</name>
<sequence length="69" mass="7593">MGLITRVVTEVDPYDAQENLSPDVVDSLSSAIRLGYDTPEKLRFSLSNPSILSRVGVHQAYSQENGLNE</sequence>
<keyword evidence="2" id="KW-1185">Reference proteome</keyword>
<dbReference type="EMBL" id="JBEVCJ010000112">
    <property type="protein sequence ID" value="MET1257577.1"/>
    <property type="molecule type" value="Genomic_DNA"/>
</dbReference>
<protein>
    <submittedName>
        <fullName evidence="1">Uncharacterized protein</fullName>
    </submittedName>
</protein>
<gene>
    <name evidence="1" type="ORF">ABVT43_20770</name>
</gene>
<dbReference type="Proteomes" id="UP001548189">
    <property type="component" value="Unassembled WGS sequence"/>
</dbReference>
<reference evidence="1 2" key="1">
    <citation type="submission" date="2024-06" db="EMBL/GenBank/DDBJ databases">
        <authorList>
            <person name="Li F."/>
        </authorList>
    </citation>
    <scope>NUCLEOTIDE SEQUENCE [LARGE SCALE GENOMIC DNA]</scope>
    <source>
        <strain evidence="1 2">GXAS 311</strain>
    </source>
</reference>
<dbReference type="RefSeq" id="WP_353898160.1">
    <property type="nucleotide sequence ID" value="NZ_JBEVCJ010000112.1"/>
</dbReference>
<organism evidence="1 2">
    <name type="scientific">Aliikangiella maris</name>
    <dbReference type="NCBI Taxonomy" id="3162458"/>
    <lineage>
        <taxon>Bacteria</taxon>
        <taxon>Pseudomonadati</taxon>
        <taxon>Pseudomonadota</taxon>
        <taxon>Gammaproteobacteria</taxon>
        <taxon>Oceanospirillales</taxon>
        <taxon>Pleioneaceae</taxon>
        <taxon>Aliikangiella</taxon>
    </lineage>
</organism>
<evidence type="ECO:0000313" key="1">
    <source>
        <dbReference type="EMBL" id="MET1257577.1"/>
    </source>
</evidence>
<comment type="caution">
    <text evidence="1">The sequence shown here is derived from an EMBL/GenBank/DDBJ whole genome shotgun (WGS) entry which is preliminary data.</text>
</comment>
<evidence type="ECO:0000313" key="2">
    <source>
        <dbReference type="Proteomes" id="UP001548189"/>
    </source>
</evidence>
<proteinExistence type="predicted"/>